<dbReference type="GO" id="GO:0016020">
    <property type="term" value="C:membrane"/>
    <property type="evidence" value="ECO:0007669"/>
    <property type="project" value="TreeGrafter"/>
</dbReference>
<dbReference type="InterPro" id="IPR050266">
    <property type="entry name" value="AB_hydrolase_sf"/>
</dbReference>
<sequence length="298" mass="33480">MKTLTYLAAVLMVTGLLASCDHKKTVLSTYDPNKIIVRNNGVEIAYTDTGMRSDTALLFVHGWAINKSYWQDQRAFFEKNYRVIAMDLPGFGESGKDRNAWDTKTFASDVDSVISALKLKKVVLVGHSMSGDIVLQAAVDNPDKVIGLVGVDNFQSPGYVQTPKDKKDYADAMAQMKKHFRSFATQYFNEALFSPTTDTAVRKRILADVAKVDTVIATASMENSNDFDEIDKLKVANQKLFLINSDRQLVDTTHMAKNKIPFKIYYVHGSGHYPMIEHPTQFNEYLRLVMAEIASKKK</sequence>
<feature type="chain" id="PRO_5036792729" evidence="1">
    <location>
        <begin position="19"/>
        <end position="298"/>
    </location>
</feature>
<evidence type="ECO:0000259" key="2">
    <source>
        <dbReference type="Pfam" id="PF00561"/>
    </source>
</evidence>
<gene>
    <name evidence="3" type="ORF">IRJ16_19070</name>
</gene>
<evidence type="ECO:0000313" key="3">
    <source>
        <dbReference type="EMBL" id="MBE9663993.1"/>
    </source>
</evidence>
<protein>
    <submittedName>
        <fullName evidence="3">Alpha/beta hydrolase</fullName>
    </submittedName>
</protein>
<dbReference type="Pfam" id="PF00561">
    <property type="entry name" value="Abhydrolase_1"/>
    <property type="match status" value="1"/>
</dbReference>
<proteinExistence type="predicted"/>
<dbReference type="EMBL" id="JADFFL010000009">
    <property type="protein sequence ID" value="MBE9663993.1"/>
    <property type="molecule type" value="Genomic_DNA"/>
</dbReference>
<dbReference type="InterPro" id="IPR000073">
    <property type="entry name" value="AB_hydrolase_1"/>
</dbReference>
<dbReference type="RefSeq" id="WP_194113242.1">
    <property type="nucleotide sequence ID" value="NZ_JADFFL010000009.1"/>
</dbReference>
<organism evidence="3 4">
    <name type="scientific">Mucilaginibacter myungsuensis</name>
    <dbReference type="NCBI Taxonomy" id="649104"/>
    <lineage>
        <taxon>Bacteria</taxon>
        <taxon>Pseudomonadati</taxon>
        <taxon>Bacteroidota</taxon>
        <taxon>Sphingobacteriia</taxon>
        <taxon>Sphingobacteriales</taxon>
        <taxon>Sphingobacteriaceae</taxon>
        <taxon>Mucilaginibacter</taxon>
    </lineage>
</organism>
<dbReference type="SUPFAM" id="SSF53474">
    <property type="entry name" value="alpha/beta-Hydrolases"/>
    <property type="match status" value="1"/>
</dbReference>
<keyword evidence="3" id="KW-0378">Hydrolase</keyword>
<evidence type="ECO:0000313" key="4">
    <source>
        <dbReference type="Proteomes" id="UP000622475"/>
    </source>
</evidence>
<evidence type="ECO:0000256" key="1">
    <source>
        <dbReference type="SAM" id="SignalP"/>
    </source>
</evidence>
<feature type="signal peptide" evidence="1">
    <location>
        <begin position="1"/>
        <end position="18"/>
    </location>
</feature>
<comment type="caution">
    <text evidence="3">The sequence shown here is derived from an EMBL/GenBank/DDBJ whole genome shotgun (WGS) entry which is preliminary data.</text>
</comment>
<dbReference type="InterPro" id="IPR029058">
    <property type="entry name" value="AB_hydrolase_fold"/>
</dbReference>
<dbReference type="Gene3D" id="3.40.50.1820">
    <property type="entry name" value="alpha/beta hydrolase"/>
    <property type="match status" value="1"/>
</dbReference>
<dbReference type="PANTHER" id="PTHR43798:SF33">
    <property type="entry name" value="HYDROLASE, PUTATIVE (AFU_ORTHOLOGUE AFUA_2G14860)-RELATED"/>
    <property type="match status" value="1"/>
</dbReference>
<name>A0A929PXL8_9SPHI</name>
<dbReference type="PROSITE" id="PS51257">
    <property type="entry name" value="PROKAR_LIPOPROTEIN"/>
    <property type="match status" value="1"/>
</dbReference>
<accession>A0A929PXL8</accession>
<dbReference type="PANTHER" id="PTHR43798">
    <property type="entry name" value="MONOACYLGLYCEROL LIPASE"/>
    <property type="match status" value="1"/>
</dbReference>
<dbReference type="PRINTS" id="PR00111">
    <property type="entry name" value="ABHYDROLASE"/>
</dbReference>
<reference evidence="3" key="1">
    <citation type="submission" date="2020-10" db="EMBL/GenBank/DDBJ databases">
        <title>Mucilaginibacter mali sp. nov., isolated from rhizosphere soil of apple orchard.</title>
        <authorList>
            <person name="Lee J.-S."/>
            <person name="Kim H.S."/>
            <person name="Kim J.-S."/>
        </authorList>
    </citation>
    <scope>NUCLEOTIDE SEQUENCE</scope>
    <source>
        <strain evidence="3">KCTC 22746</strain>
    </source>
</reference>
<feature type="domain" description="AB hydrolase-1" evidence="2">
    <location>
        <begin position="56"/>
        <end position="193"/>
    </location>
</feature>
<dbReference type="GO" id="GO:0016787">
    <property type="term" value="F:hydrolase activity"/>
    <property type="evidence" value="ECO:0007669"/>
    <property type="project" value="UniProtKB-KW"/>
</dbReference>
<keyword evidence="4" id="KW-1185">Reference proteome</keyword>
<dbReference type="Proteomes" id="UP000622475">
    <property type="component" value="Unassembled WGS sequence"/>
</dbReference>
<dbReference type="AlphaFoldDB" id="A0A929PXL8"/>
<keyword evidence="1" id="KW-0732">Signal</keyword>